<proteinExistence type="predicted"/>
<comment type="caution">
    <text evidence="1">The sequence shown here is derived from an EMBL/GenBank/DDBJ whole genome shotgun (WGS) entry which is preliminary data.</text>
</comment>
<protein>
    <submittedName>
        <fullName evidence="1">Uncharacterized protein</fullName>
    </submittedName>
</protein>
<accession>A0A511YK20</accession>
<evidence type="ECO:0000313" key="1">
    <source>
        <dbReference type="EMBL" id="GEN75549.1"/>
    </source>
</evidence>
<dbReference type="Proteomes" id="UP000321863">
    <property type="component" value="Unassembled WGS sequence"/>
</dbReference>
<reference evidence="1 2" key="1">
    <citation type="submission" date="2019-07" db="EMBL/GenBank/DDBJ databases">
        <title>Whole genome shotgun sequence of Chryseobacterium hagamense NBRC 105253.</title>
        <authorList>
            <person name="Hosoyama A."/>
            <person name="Uohara A."/>
            <person name="Ohji S."/>
            <person name="Ichikawa N."/>
        </authorList>
    </citation>
    <scope>NUCLEOTIDE SEQUENCE [LARGE SCALE GENOMIC DNA]</scope>
    <source>
        <strain evidence="1 2">NBRC 105253</strain>
    </source>
</reference>
<dbReference type="EMBL" id="BJYJ01000004">
    <property type="protein sequence ID" value="GEN75549.1"/>
    <property type="molecule type" value="Genomic_DNA"/>
</dbReference>
<organism evidence="1 2">
    <name type="scientific">Chryseobacterium hagamense</name>
    <dbReference type="NCBI Taxonomy" id="395935"/>
    <lineage>
        <taxon>Bacteria</taxon>
        <taxon>Pseudomonadati</taxon>
        <taxon>Bacteroidota</taxon>
        <taxon>Flavobacteriia</taxon>
        <taxon>Flavobacteriales</taxon>
        <taxon>Weeksellaceae</taxon>
        <taxon>Chryseobacterium group</taxon>
        <taxon>Chryseobacterium</taxon>
    </lineage>
</organism>
<gene>
    <name evidence="1" type="ORF">CHA01nite_12890</name>
</gene>
<keyword evidence="2" id="KW-1185">Reference proteome</keyword>
<name>A0A511YK20_9FLAO</name>
<sequence>MIVIIKQIPCPKRSVFMDCVKLTLSLLYELSHKIILFLSVFLKSTNQRMSYGYKKKFKPDPENLAAEKQENERAI</sequence>
<evidence type="ECO:0000313" key="2">
    <source>
        <dbReference type="Proteomes" id="UP000321863"/>
    </source>
</evidence>
<dbReference type="AlphaFoldDB" id="A0A511YK20"/>